<protein>
    <submittedName>
        <fullName evidence="1">Uncharacterized protein</fullName>
    </submittedName>
</protein>
<reference evidence="1" key="1">
    <citation type="submission" date="2017-03" db="EMBL/GenBank/DDBJ databases">
        <title>The mitochondrial genome of the carnivorous plant Utricularia reniformis (Lentibulariaceae): structure, comparative analysis and evolutionary landmarks.</title>
        <authorList>
            <person name="Silva S.R."/>
            <person name="Alvarenga D.O."/>
            <person name="Michael T.P."/>
            <person name="Miranda V.F.O."/>
            <person name="Varani A.M."/>
        </authorList>
    </citation>
    <scope>NUCLEOTIDE SEQUENCE</scope>
</reference>
<dbReference type="EMBL" id="KY774314">
    <property type="protein sequence ID" value="ART30862.1"/>
    <property type="molecule type" value="Genomic_DNA"/>
</dbReference>
<organism evidence="1">
    <name type="scientific">Utricularia reniformis</name>
    <dbReference type="NCBI Taxonomy" id="192314"/>
    <lineage>
        <taxon>Eukaryota</taxon>
        <taxon>Viridiplantae</taxon>
        <taxon>Streptophyta</taxon>
        <taxon>Embryophyta</taxon>
        <taxon>Tracheophyta</taxon>
        <taxon>Spermatophyta</taxon>
        <taxon>Magnoliopsida</taxon>
        <taxon>eudicotyledons</taxon>
        <taxon>Gunneridae</taxon>
        <taxon>Pentapetalae</taxon>
        <taxon>asterids</taxon>
        <taxon>lamiids</taxon>
        <taxon>Lamiales</taxon>
        <taxon>Lentibulariaceae</taxon>
        <taxon>Utricularia</taxon>
    </lineage>
</organism>
<dbReference type="AlphaFoldDB" id="A0A1Y0B0A0"/>
<sequence>MLERSRDLRRLCWHEARSRYLDLCCCLTKVINSTPSSTSLDDW</sequence>
<keyword evidence="1" id="KW-0496">Mitochondrion</keyword>
<geneLocation type="mitochondrion" evidence="1"/>
<name>A0A1Y0B0A0_9LAMI</name>
<accession>A0A1Y0B0A0</accession>
<proteinExistence type="predicted"/>
<evidence type="ECO:0000313" key="1">
    <source>
        <dbReference type="EMBL" id="ART30862.1"/>
    </source>
</evidence>
<gene>
    <name evidence="1" type="ORF">AEK19_MT0607</name>
</gene>